<comment type="subcellular location">
    <subcellularLocation>
        <location evidence="1 7">Cell outer membrane</location>
        <topology evidence="1 7">Multi-pass membrane protein</topology>
    </subcellularLocation>
</comment>
<dbReference type="PROSITE" id="PS52016">
    <property type="entry name" value="TONB_DEPENDENT_REC_3"/>
    <property type="match status" value="1"/>
</dbReference>
<evidence type="ECO:0000256" key="1">
    <source>
        <dbReference type="ARBA" id="ARBA00004571"/>
    </source>
</evidence>
<dbReference type="InterPro" id="IPR023997">
    <property type="entry name" value="TonB-dep_OMP_SusC/RagA_CS"/>
</dbReference>
<keyword evidence="8" id="KW-0732">Signal</keyword>
<dbReference type="Gene3D" id="2.170.130.10">
    <property type="entry name" value="TonB-dependent receptor, plug domain"/>
    <property type="match status" value="1"/>
</dbReference>
<dbReference type="EMBL" id="FWYF01000001">
    <property type="protein sequence ID" value="SMD32291.1"/>
    <property type="molecule type" value="Genomic_DNA"/>
</dbReference>
<evidence type="ECO:0000313" key="10">
    <source>
        <dbReference type="EMBL" id="SMD32291.1"/>
    </source>
</evidence>
<dbReference type="NCBIfam" id="TIGR04057">
    <property type="entry name" value="SusC_RagA_signa"/>
    <property type="match status" value="1"/>
</dbReference>
<evidence type="ECO:0000313" key="11">
    <source>
        <dbReference type="Proteomes" id="UP000192472"/>
    </source>
</evidence>
<dbReference type="Gene3D" id="2.40.170.20">
    <property type="entry name" value="TonB-dependent receptor, beta-barrel domain"/>
    <property type="match status" value="1"/>
</dbReference>
<evidence type="ECO:0000256" key="3">
    <source>
        <dbReference type="ARBA" id="ARBA00022452"/>
    </source>
</evidence>
<accession>A0A1W2G6R0</accession>
<evidence type="ECO:0000256" key="8">
    <source>
        <dbReference type="SAM" id="SignalP"/>
    </source>
</evidence>
<dbReference type="Pfam" id="PF07715">
    <property type="entry name" value="Plug"/>
    <property type="match status" value="1"/>
</dbReference>
<organism evidence="10 11">
    <name type="scientific">Reichenbachiella faecimaris</name>
    <dbReference type="NCBI Taxonomy" id="692418"/>
    <lineage>
        <taxon>Bacteria</taxon>
        <taxon>Pseudomonadati</taxon>
        <taxon>Bacteroidota</taxon>
        <taxon>Cytophagia</taxon>
        <taxon>Cytophagales</taxon>
        <taxon>Reichenbachiellaceae</taxon>
        <taxon>Reichenbachiella</taxon>
    </lineage>
</organism>
<dbReference type="SUPFAM" id="SSF49464">
    <property type="entry name" value="Carboxypeptidase regulatory domain-like"/>
    <property type="match status" value="1"/>
</dbReference>
<dbReference type="GO" id="GO:0009279">
    <property type="term" value="C:cell outer membrane"/>
    <property type="evidence" value="ECO:0007669"/>
    <property type="project" value="UniProtKB-SubCell"/>
</dbReference>
<feature type="signal peptide" evidence="8">
    <location>
        <begin position="1"/>
        <end position="31"/>
    </location>
</feature>
<evidence type="ECO:0000256" key="5">
    <source>
        <dbReference type="ARBA" id="ARBA00023136"/>
    </source>
</evidence>
<feature type="chain" id="PRO_5012461594" evidence="8">
    <location>
        <begin position="32"/>
        <end position="1044"/>
    </location>
</feature>
<keyword evidence="11" id="KW-1185">Reference proteome</keyword>
<dbReference type="Pfam" id="PF13715">
    <property type="entry name" value="CarbopepD_reg_2"/>
    <property type="match status" value="1"/>
</dbReference>
<dbReference type="OrthoDB" id="9768177at2"/>
<evidence type="ECO:0000256" key="2">
    <source>
        <dbReference type="ARBA" id="ARBA00022448"/>
    </source>
</evidence>
<gene>
    <name evidence="10" type="ORF">SAMN04488029_0634</name>
</gene>
<evidence type="ECO:0000256" key="6">
    <source>
        <dbReference type="ARBA" id="ARBA00023237"/>
    </source>
</evidence>
<keyword evidence="2 7" id="KW-0813">Transport</keyword>
<dbReference type="InterPro" id="IPR037066">
    <property type="entry name" value="Plug_dom_sf"/>
</dbReference>
<evidence type="ECO:0000256" key="4">
    <source>
        <dbReference type="ARBA" id="ARBA00022692"/>
    </source>
</evidence>
<dbReference type="InterPro" id="IPR012910">
    <property type="entry name" value="Plug_dom"/>
</dbReference>
<dbReference type="STRING" id="692418.SAMN04488029_0634"/>
<dbReference type="InterPro" id="IPR036942">
    <property type="entry name" value="Beta-barrel_TonB_sf"/>
</dbReference>
<evidence type="ECO:0000259" key="9">
    <source>
        <dbReference type="Pfam" id="PF07715"/>
    </source>
</evidence>
<keyword evidence="6 7" id="KW-0998">Cell outer membrane</keyword>
<name>A0A1W2G6R0_REIFA</name>
<dbReference type="RefSeq" id="WP_084370959.1">
    <property type="nucleotide sequence ID" value="NZ_FWYF01000001.1"/>
</dbReference>
<feature type="domain" description="TonB-dependent receptor plug" evidence="9">
    <location>
        <begin position="124"/>
        <end position="234"/>
    </location>
</feature>
<comment type="similarity">
    <text evidence="7">Belongs to the TonB-dependent receptor family.</text>
</comment>
<keyword evidence="3 7" id="KW-1134">Transmembrane beta strand</keyword>
<evidence type="ECO:0000256" key="7">
    <source>
        <dbReference type="PROSITE-ProRule" id="PRU01360"/>
    </source>
</evidence>
<reference evidence="10 11" key="1">
    <citation type="submission" date="2017-04" db="EMBL/GenBank/DDBJ databases">
        <authorList>
            <person name="Afonso C.L."/>
            <person name="Miller P.J."/>
            <person name="Scott M.A."/>
            <person name="Spackman E."/>
            <person name="Goraichik I."/>
            <person name="Dimitrov K.M."/>
            <person name="Suarez D.L."/>
            <person name="Swayne D.E."/>
        </authorList>
    </citation>
    <scope>NUCLEOTIDE SEQUENCE [LARGE SCALE GENOMIC DNA]</scope>
    <source>
        <strain evidence="10 11">DSM 26133</strain>
    </source>
</reference>
<dbReference type="Proteomes" id="UP000192472">
    <property type="component" value="Unassembled WGS sequence"/>
</dbReference>
<proteinExistence type="inferred from homology"/>
<dbReference type="NCBIfam" id="TIGR04056">
    <property type="entry name" value="OMP_RagA_SusC"/>
    <property type="match status" value="1"/>
</dbReference>
<dbReference type="Gene3D" id="2.60.40.1120">
    <property type="entry name" value="Carboxypeptidase-like, regulatory domain"/>
    <property type="match status" value="1"/>
</dbReference>
<dbReference type="AlphaFoldDB" id="A0A1W2G6R0"/>
<protein>
    <submittedName>
        <fullName evidence="10">TonB-linked outer membrane protein, SusC/RagA family</fullName>
    </submittedName>
</protein>
<keyword evidence="4 7" id="KW-0812">Transmembrane</keyword>
<sequence length="1044" mass="114972">MYTKLQSCSSKLKRKIYLGLLAVLFSTAAIAQSTVSGTVTDPSGATLPGAAVIAEGTTAGSVTDLDGKYSIEVPQGVTNLKVSFIGYATQTIAIGSRTTIDVVLQEDAATLSEVVVIGYGTQKKSDLTGAIVGVDSQTITERGTTSPMQALQGSVAGITVSNSTGRLGDDFNVNIRGSNSLVKEGDSPAQPLFVVNGAVVDNIDFLNPQDIASVDVLKDAASAAIYGSRGSKGVIIIQTKGGVHVPKGTTFSVESFYGFKEAARLPEMMDYATWREYHMGAYLATTADYDLLTPDEYYEKVASQASNSVLSTRFENLDGFDWYDAVLKSGMQANNYISMNHRDGGSSYSMGLGYQTETGNIVNESLDKYSFRASIDQELSKKFKTGVSFSATLTNNERGNANAMQDAFRLNPFLTPWAVDENHEEIVGELFPNPGKLTDPNDPTGATYLINKTSTYNPLLEIANATDQTRQWNMLGNVYLQYQIADWIKVKTALATATKRYRRGKYWGVLTDKGSTNGNLASSEVATYDNFNYAWDNQLDINKTIGNLHAFNFMALQSIFVNRTERSNISSLEQPFETGFHNVGSGLQSTFNLGNSFTQNQLASYALRLNYVLANKYVITVTNRWDGASQLADGRKWQSFPSVSGAWKISEEAFLNGNPIVSAMKLRASYGTTGSQRVSPYSSVNTLSDQVYYDYNGTSANGWVAGSLANKQLGWEKTTEFNIGLDYSLLNYRISGSVDWYTRDTDELILEQTLPLETGYETIKANNAVIRNTGVEVLLKTVNVETAKVRWETTFTFSKNVNTIEELYGQSENDDVGNNWFIGESVNSHYNYKFNGIWQADEAELAELYDQNEGQAKVLDVNGDGVIDPEDDRMILGSSDPKWTAGFNSRLTVGNFDFNINAYANQGVLAYSEFHQNFEDVRDRGRQKLNIDSWYIPANNVGVPAQASNTYPQPRNAGTYWKDSQVGYYKDASFIKINNISLGYTLPNALLEKMRIQNLRVYVNVLNPFVFTDYDGWDPEWSEASFGAGRVSTITTQLGLSLKF</sequence>
<dbReference type="SUPFAM" id="SSF56935">
    <property type="entry name" value="Porins"/>
    <property type="match status" value="1"/>
</dbReference>
<keyword evidence="5 7" id="KW-0472">Membrane</keyword>
<dbReference type="InterPro" id="IPR023996">
    <property type="entry name" value="TonB-dep_OMP_SusC/RagA"/>
</dbReference>
<dbReference type="InterPro" id="IPR008969">
    <property type="entry name" value="CarboxyPept-like_regulatory"/>
</dbReference>
<dbReference type="InterPro" id="IPR039426">
    <property type="entry name" value="TonB-dep_rcpt-like"/>
</dbReference>